<reference evidence="2 3" key="1">
    <citation type="submission" date="2017-01" db="EMBL/GenBank/DDBJ databases">
        <title>Genome analysis of Paenibacillus selenitrireducens ES3-24.</title>
        <authorList>
            <person name="Xu D."/>
            <person name="Yao R."/>
            <person name="Zheng S."/>
        </authorList>
    </citation>
    <scope>NUCLEOTIDE SEQUENCE [LARGE SCALE GENOMIC DNA]</scope>
    <source>
        <strain evidence="2 3">ES3-24</strain>
    </source>
</reference>
<keyword evidence="3" id="KW-1185">Reference proteome</keyword>
<keyword evidence="2" id="KW-0489">Methyltransferase</keyword>
<evidence type="ECO:0000313" key="2">
    <source>
        <dbReference type="EMBL" id="OPA81539.1"/>
    </source>
</evidence>
<sequence>MVEDKWLFLQKFMGNPKEVGSITPSSKFLAKRMLKAVNWNDVRAIGELGAGTGAITQYLAERVGPRTNVSLFEKDGLMRSRLQTNYPTFQCYPDATKLVDAVQMQGISYFDCILSGLPFFNFSPELREELMNQIFQALKPGGQFIAFQYSLQMKRELTRYSEIESIQIVPLNLPPAFVYVCRKSGVI</sequence>
<dbReference type="Proteomes" id="UP000190188">
    <property type="component" value="Unassembled WGS sequence"/>
</dbReference>
<proteinExistence type="predicted"/>
<dbReference type="InterPro" id="IPR041698">
    <property type="entry name" value="Methyltransf_25"/>
</dbReference>
<dbReference type="InterPro" id="IPR029063">
    <property type="entry name" value="SAM-dependent_MTases_sf"/>
</dbReference>
<keyword evidence="2" id="KW-0808">Transferase</keyword>
<dbReference type="SUPFAM" id="SSF53335">
    <property type="entry name" value="S-adenosyl-L-methionine-dependent methyltransferases"/>
    <property type="match status" value="1"/>
</dbReference>
<evidence type="ECO:0000259" key="1">
    <source>
        <dbReference type="Pfam" id="PF13649"/>
    </source>
</evidence>
<dbReference type="CDD" id="cd02440">
    <property type="entry name" value="AdoMet_MTases"/>
    <property type="match status" value="1"/>
</dbReference>
<dbReference type="RefSeq" id="WP_078497271.1">
    <property type="nucleotide sequence ID" value="NZ_MSZX01000001.1"/>
</dbReference>
<dbReference type="Pfam" id="PF13649">
    <property type="entry name" value="Methyltransf_25"/>
    <property type="match status" value="1"/>
</dbReference>
<dbReference type="GO" id="GO:0032259">
    <property type="term" value="P:methylation"/>
    <property type="evidence" value="ECO:0007669"/>
    <property type="project" value="UniProtKB-KW"/>
</dbReference>
<evidence type="ECO:0000313" key="3">
    <source>
        <dbReference type="Proteomes" id="UP000190188"/>
    </source>
</evidence>
<dbReference type="EMBL" id="MSZX01000001">
    <property type="protein sequence ID" value="OPA81539.1"/>
    <property type="molecule type" value="Genomic_DNA"/>
</dbReference>
<name>A0A1T2XNR9_9BACL</name>
<feature type="domain" description="Methyltransferase" evidence="1">
    <location>
        <begin position="47"/>
        <end position="142"/>
    </location>
</feature>
<comment type="caution">
    <text evidence="2">The sequence shown here is derived from an EMBL/GenBank/DDBJ whole genome shotgun (WGS) entry which is preliminary data.</text>
</comment>
<protein>
    <submittedName>
        <fullName evidence="2">Phospholipid methyltransferase</fullName>
    </submittedName>
</protein>
<dbReference type="OrthoDB" id="9805585at2"/>
<accession>A0A1T2XNR9</accession>
<dbReference type="GO" id="GO:0008168">
    <property type="term" value="F:methyltransferase activity"/>
    <property type="evidence" value="ECO:0007669"/>
    <property type="project" value="UniProtKB-KW"/>
</dbReference>
<organism evidence="2 3">
    <name type="scientific">Paenibacillus selenitireducens</name>
    <dbReference type="NCBI Taxonomy" id="1324314"/>
    <lineage>
        <taxon>Bacteria</taxon>
        <taxon>Bacillati</taxon>
        <taxon>Bacillota</taxon>
        <taxon>Bacilli</taxon>
        <taxon>Bacillales</taxon>
        <taxon>Paenibacillaceae</taxon>
        <taxon>Paenibacillus</taxon>
    </lineage>
</organism>
<dbReference type="Gene3D" id="3.40.50.150">
    <property type="entry name" value="Vaccinia Virus protein VP39"/>
    <property type="match status" value="1"/>
</dbReference>
<dbReference type="AlphaFoldDB" id="A0A1T2XNR9"/>
<dbReference type="STRING" id="1324314.BVG16_02715"/>
<gene>
    <name evidence="2" type="ORF">BVG16_02715</name>
</gene>